<dbReference type="Gene3D" id="3.50.50.60">
    <property type="entry name" value="FAD/NAD(P)-binding domain"/>
    <property type="match status" value="1"/>
</dbReference>
<dbReference type="PRINTS" id="PR00420">
    <property type="entry name" value="RNGMNOXGNASE"/>
</dbReference>
<accession>A0A5B7WT89</accession>
<gene>
    <name evidence="2" type="ORF">GcLGCM259_1555</name>
</gene>
<dbReference type="PANTHER" id="PTHR46865">
    <property type="entry name" value="OXIDOREDUCTASE-RELATED"/>
    <property type="match status" value="1"/>
</dbReference>
<dbReference type="RefSeq" id="WP_138926289.1">
    <property type="nucleotide sequence ID" value="NZ_CP034412.1"/>
</dbReference>
<dbReference type="Proteomes" id="UP000307000">
    <property type="component" value="Chromosome"/>
</dbReference>
<organism evidence="2 3">
    <name type="scientific">Glutamicibacter creatinolyticus</name>
    <dbReference type="NCBI Taxonomy" id="162496"/>
    <lineage>
        <taxon>Bacteria</taxon>
        <taxon>Bacillati</taxon>
        <taxon>Actinomycetota</taxon>
        <taxon>Actinomycetes</taxon>
        <taxon>Micrococcales</taxon>
        <taxon>Micrococcaceae</taxon>
        <taxon>Glutamicibacter</taxon>
    </lineage>
</organism>
<feature type="domain" description="FAD-binding" evidence="1">
    <location>
        <begin position="282"/>
        <end position="359"/>
    </location>
</feature>
<protein>
    <recommendedName>
        <fullName evidence="1">FAD-binding domain-containing protein</fullName>
    </recommendedName>
</protein>
<name>A0A5B7WT89_9MICC</name>
<dbReference type="KEGG" id="gcr:GcLGCM259_1555"/>
<feature type="domain" description="FAD-binding" evidence="1">
    <location>
        <begin position="14"/>
        <end position="178"/>
    </location>
</feature>
<evidence type="ECO:0000313" key="2">
    <source>
        <dbReference type="EMBL" id="QCY47286.1"/>
    </source>
</evidence>
<dbReference type="InterPro" id="IPR002938">
    <property type="entry name" value="FAD-bd"/>
</dbReference>
<dbReference type="EMBL" id="CP034412">
    <property type="protein sequence ID" value="QCY47286.1"/>
    <property type="molecule type" value="Genomic_DNA"/>
</dbReference>
<evidence type="ECO:0000259" key="1">
    <source>
        <dbReference type="Pfam" id="PF01494"/>
    </source>
</evidence>
<dbReference type="AlphaFoldDB" id="A0A5B7WT89"/>
<dbReference type="GO" id="GO:0071949">
    <property type="term" value="F:FAD binding"/>
    <property type="evidence" value="ECO:0007669"/>
    <property type="project" value="InterPro"/>
</dbReference>
<keyword evidence="3" id="KW-1185">Reference proteome</keyword>
<sequence>MTEHQLPQTSTPLDVLVCGAGIAGSAVAGLLQRSGHRVTLIERAGAHAPAGYMLALFPLAEDLFHALGLTEAYRRHSIELANYRLYDRHGALLREDRLGELMGAAGSYRGIGRAGLLQLLRSAAVPASYNTLLTDLQVQGEQASVTLQNPERQWTQRFDLVIVAEGMNSSTRTLLRVPTQRLNTGWGGWVVWEETEGRRSVEPGGAAEPASPATGSELWGNGYFMGAYPVPGATGFFLGGPSALCQAGPAGFLDTVYRGTGAIPQEFRTVGDTLMSQQHPYYWNLEDVRASRWVSGPVVLLGDAAAGFLPTAGIGAGMALDSAWLLAGALAEHGRYPLPQLLAGYLKAARPRVLAAQDNSRRLARLMFRRSAAWAAVRDALTRRASVAAVLGPIRSIIDTRPDIGGLLRQM</sequence>
<dbReference type="SUPFAM" id="SSF51905">
    <property type="entry name" value="FAD/NAD(P)-binding domain"/>
    <property type="match status" value="1"/>
</dbReference>
<dbReference type="Pfam" id="PF01494">
    <property type="entry name" value="FAD_binding_3"/>
    <property type="match status" value="2"/>
</dbReference>
<proteinExistence type="predicted"/>
<dbReference type="InterPro" id="IPR051704">
    <property type="entry name" value="FAD_aromatic-hydroxylase"/>
</dbReference>
<evidence type="ECO:0000313" key="3">
    <source>
        <dbReference type="Proteomes" id="UP000307000"/>
    </source>
</evidence>
<dbReference type="InterPro" id="IPR036188">
    <property type="entry name" value="FAD/NAD-bd_sf"/>
</dbReference>
<reference evidence="2 3" key="1">
    <citation type="submission" date="2018-12" db="EMBL/GenBank/DDBJ databases">
        <title>Complete Genome Sequence of Glutamicibacter creatinolyticus strain LGCM259,isolated from an abscess of a 12-year-old mare in Italy.</title>
        <authorList>
            <person name="Santos R.G."/>
            <person name="Silva A.L."/>
            <person name="Seyffert N."/>
            <person name="Castro T.L.P."/>
            <person name="Attili A.R."/>
            <person name="Rifici C."/>
            <person name="Mazzullo G."/>
            <person name="Brenig B."/>
            <person name="Venanzi F."/>
            <person name="Azevedo V."/>
        </authorList>
    </citation>
    <scope>NUCLEOTIDE SEQUENCE [LARGE SCALE GENOMIC DNA]</scope>
    <source>
        <strain evidence="2 3">LGCM 259</strain>
    </source>
</reference>